<accession>A0A7W2EBZ6</accession>
<evidence type="ECO:0000313" key="2">
    <source>
        <dbReference type="Proteomes" id="UP000523682"/>
    </source>
</evidence>
<reference evidence="1 2" key="1">
    <citation type="submission" date="2020-07" db="EMBL/GenBank/DDBJ databases">
        <title>Draft genome and description of Corynebacterium haemomassiliense strain Marseile-Q3615 sp. nov.</title>
        <authorList>
            <person name="Boxberger M."/>
            <person name="La Scola B."/>
        </authorList>
    </citation>
    <scope>NUCLEOTIDE SEQUENCE [LARGE SCALE GENOMIC DNA]</scope>
    <source>
        <strain evidence="1 2">Marseille-Q3615</strain>
    </source>
</reference>
<sequence length="235" mass="24883">MLNSAVIFGKEDLEQGGPLERAILSGDNSLVEYGNPPYTPWELESGEFRIVPGTEGIAADPTCEDRIAVGTHVSTEAFAQRVSRITDSESLVMPELDGMLSIGILASPEAGSSNPIGSYLSGLGHACKGVVMNPGSETPFTGIAVSEHEFGTVAHTEAGDIADYYSAYAVPGYIVLVYGFNTSPEYVREVSAAQSKAVEESIWLTPEGQTSPWTFGIVSWLRHFLGDGASETASA</sequence>
<dbReference type="RefSeq" id="WP_181889456.1">
    <property type="nucleotide sequence ID" value="NZ_JACDTZ010000001.1"/>
</dbReference>
<dbReference type="AlphaFoldDB" id="A0A7W2EBZ6"/>
<organism evidence="1 2">
    <name type="scientific">Corynebacterium haemomassiliense</name>
    <dbReference type="NCBI Taxonomy" id="2754726"/>
    <lineage>
        <taxon>Bacteria</taxon>
        <taxon>Bacillati</taxon>
        <taxon>Actinomycetota</taxon>
        <taxon>Actinomycetes</taxon>
        <taxon>Mycobacteriales</taxon>
        <taxon>Corynebacteriaceae</taxon>
        <taxon>Corynebacterium</taxon>
    </lineage>
</organism>
<protein>
    <submittedName>
        <fullName evidence="1">Uncharacterized protein</fullName>
    </submittedName>
</protein>
<proteinExistence type="predicted"/>
<dbReference type="Proteomes" id="UP000523682">
    <property type="component" value="Unassembled WGS sequence"/>
</dbReference>
<comment type="caution">
    <text evidence="1">The sequence shown here is derived from an EMBL/GenBank/DDBJ whole genome shotgun (WGS) entry which is preliminary data.</text>
</comment>
<keyword evidence="2" id="KW-1185">Reference proteome</keyword>
<name>A0A7W2EBZ6_9CORY</name>
<evidence type="ECO:0000313" key="1">
    <source>
        <dbReference type="EMBL" id="MBA5244904.1"/>
    </source>
</evidence>
<gene>
    <name evidence="1" type="ORF">H0193_08820</name>
</gene>
<dbReference type="EMBL" id="JACDTZ010000001">
    <property type="protein sequence ID" value="MBA5244904.1"/>
    <property type="molecule type" value="Genomic_DNA"/>
</dbReference>